<evidence type="ECO:0000256" key="3">
    <source>
        <dbReference type="ARBA" id="ARBA00022801"/>
    </source>
</evidence>
<feature type="domain" description="Peptidase S9 prolyl oligopeptidase catalytic" evidence="6">
    <location>
        <begin position="484"/>
        <end position="698"/>
    </location>
</feature>
<dbReference type="InterPro" id="IPR002471">
    <property type="entry name" value="Pept_S9_AS"/>
</dbReference>
<dbReference type="InterPro" id="IPR002470">
    <property type="entry name" value="Peptidase_S9A"/>
</dbReference>
<dbReference type="InterPro" id="IPR023302">
    <property type="entry name" value="Pept_S9A_N"/>
</dbReference>
<dbReference type="Proteomes" id="UP001259982">
    <property type="component" value="Unassembled WGS sequence"/>
</dbReference>
<dbReference type="PROSITE" id="PS00708">
    <property type="entry name" value="PRO_ENDOPEP_SER"/>
    <property type="match status" value="1"/>
</dbReference>
<keyword evidence="4" id="KW-0720">Serine protease</keyword>
<dbReference type="Gene3D" id="3.40.50.1820">
    <property type="entry name" value="alpha/beta hydrolase"/>
    <property type="match status" value="1"/>
</dbReference>
<feature type="compositionally biased region" description="Basic and acidic residues" evidence="5">
    <location>
        <begin position="1"/>
        <end position="10"/>
    </location>
</feature>
<evidence type="ECO:0000256" key="2">
    <source>
        <dbReference type="ARBA" id="ARBA00022670"/>
    </source>
</evidence>
<dbReference type="SUPFAM" id="SSF50993">
    <property type="entry name" value="Peptidase/esterase 'gauge' domain"/>
    <property type="match status" value="1"/>
</dbReference>
<keyword evidence="2" id="KW-0645">Protease</keyword>
<dbReference type="InterPro" id="IPR051543">
    <property type="entry name" value="Serine_Peptidase_S9A"/>
</dbReference>
<feature type="region of interest" description="Disordered" evidence="5">
    <location>
        <begin position="1"/>
        <end position="20"/>
    </location>
</feature>
<evidence type="ECO:0000256" key="5">
    <source>
        <dbReference type="SAM" id="MobiDB-lite"/>
    </source>
</evidence>
<sequence>MTPDSADRSHPPVAEPQPNRRTVHDVTLIDDYAWLRDDNWREAMRDPGKLAPEIRAYLEAENAYTEAATAHLQHLQKELVAEMRGRILEDDASVPVPDGKWAYYSRFREGGEHAVFCRRPRDADDGEQILLDGDAEAAGRDYFNIGTVAHSNDHAKLAFTVDESGAEVFNLHVRDLATGEEIQPPVPETAGNVLWSADSNWLFYTTLDDNHRPCRIWRLALGDPPESATLVYEEADAGFFVGLGETQSGDFLLIDAHDHETSEVRLIDARDPTAAPRVVAPRDPGVEYDVDHDREAGRLVIVTNADDAEDFKLVTAPLADPGRANWTDLVPHQPGRLILDNVEFARHRVRLERVDALPRIVITAKTSGDEHAIAFDEAAYALGMAPGLEYDTDDLRFVYTSPARPPETWDYDMASRERVLRKRREIPSGHDPDAYVVRRLAAPTADGETVPVTILHHRDTAIDGSVPCLLYGYGAYGVSESAAFSGNRLSLVDRGFVYATAHIRGGMEKGYAWYRQGKAAHKTNTFDDYAAAAEYLIAQDYTRAGRIAALGGSAGGMLVGAVLNRRPDLLGAAVADVPFVDVLNTMLDPSLPLTPPEWPEWGNPIEDPEAFATIRGYCPYQNVTTQAYPPILAIAGVSDPRVTYWEPAKWVAKLRATKTDDNVLLLKTHMAAGHGGRPGRFEALDETALIYAFLLDTLAANRQRAGEPATAGR</sequence>
<dbReference type="Pfam" id="PF00326">
    <property type="entry name" value="Peptidase_S9"/>
    <property type="match status" value="1"/>
</dbReference>
<evidence type="ECO:0000259" key="6">
    <source>
        <dbReference type="Pfam" id="PF00326"/>
    </source>
</evidence>
<dbReference type="Gene3D" id="2.130.10.120">
    <property type="entry name" value="Prolyl oligopeptidase, N-terminal domain"/>
    <property type="match status" value="1"/>
</dbReference>
<dbReference type="PANTHER" id="PTHR11757">
    <property type="entry name" value="PROTEASE FAMILY S9A OLIGOPEPTIDASE"/>
    <property type="match status" value="1"/>
</dbReference>
<protein>
    <submittedName>
        <fullName evidence="8">S9 family peptidase</fullName>
    </submittedName>
</protein>
<keyword evidence="3" id="KW-0378">Hydrolase</keyword>
<comment type="similarity">
    <text evidence="1">Belongs to the peptidase S9A family.</text>
</comment>
<evidence type="ECO:0000259" key="7">
    <source>
        <dbReference type="Pfam" id="PF02897"/>
    </source>
</evidence>
<comment type="caution">
    <text evidence="8">The sequence shown here is derived from an EMBL/GenBank/DDBJ whole genome shotgun (WGS) entry which is preliminary data.</text>
</comment>
<dbReference type="RefSeq" id="WP_311659929.1">
    <property type="nucleotide sequence ID" value="NZ_JAVRHY010000015.1"/>
</dbReference>
<gene>
    <name evidence="8" type="ORF">RM531_13430</name>
</gene>
<evidence type="ECO:0000313" key="9">
    <source>
        <dbReference type="Proteomes" id="UP001259982"/>
    </source>
</evidence>
<name>A0ABU3BAI9_9GAMM</name>
<evidence type="ECO:0000256" key="1">
    <source>
        <dbReference type="ARBA" id="ARBA00005228"/>
    </source>
</evidence>
<keyword evidence="9" id="KW-1185">Reference proteome</keyword>
<feature type="domain" description="Peptidase S9A N-terminal" evidence="7">
    <location>
        <begin position="11"/>
        <end position="423"/>
    </location>
</feature>
<organism evidence="8 9">
    <name type="scientific">Spectribacter acetivorans</name>
    <dbReference type="NCBI Taxonomy" id="3075603"/>
    <lineage>
        <taxon>Bacteria</taxon>
        <taxon>Pseudomonadati</taxon>
        <taxon>Pseudomonadota</taxon>
        <taxon>Gammaproteobacteria</taxon>
        <taxon>Salinisphaerales</taxon>
        <taxon>Salinisphaeraceae</taxon>
        <taxon>Spectribacter</taxon>
    </lineage>
</organism>
<dbReference type="Pfam" id="PF02897">
    <property type="entry name" value="Peptidase_S9_N"/>
    <property type="match status" value="1"/>
</dbReference>
<evidence type="ECO:0000313" key="8">
    <source>
        <dbReference type="EMBL" id="MDT0619474.1"/>
    </source>
</evidence>
<dbReference type="PRINTS" id="PR00862">
    <property type="entry name" value="PROLIGOPTASE"/>
</dbReference>
<dbReference type="InterPro" id="IPR001375">
    <property type="entry name" value="Peptidase_S9_cat"/>
</dbReference>
<dbReference type="EMBL" id="JAVRHY010000015">
    <property type="protein sequence ID" value="MDT0619474.1"/>
    <property type="molecule type" value="Genomic_DNA"/>
</dbReference>
<dbReference type="SUPFAM" id="SSF53474">
    <property type="entry name" value="alpha/beta-Hydrolases"/>
    <property type="match status" value="1"/>
</dbReference>
<dbReference type="PANTHER" id="PTHR11757:SF19">
    <property type="entry name" value="PROLYL ENDOPEPTIDASE-LIKE"/>
    <property type="match status" value="1"/>
</dbReference>
<accession>A0ABU3BAI9</accession>
<evidence type="ECO:0000256" key="4">
    <source>
        <dbReference type="ARBA" id="ARBA00022825"/>
    </source>
</evidence>
<dbReference type="InterPro" id="IPR029058">
    <property type="entry name" value="AB_hydrolase_fold"/>
</dbReference>
<reference evidence="8 9" key="1">
    <citation type="submission" date="2023-09" db="EMBL/GenBank/DDBJ databases">
        <authorList>
            <person name="Rey-Velasco X."/>
        </authorList>
    </citation>
    <scope>NUCLEOTIDE SEQUENCE [LARGE SCALE GENOMIC DNA]</scope>
    <source>
        <strain evidence="8 9">P385</strain>
    </source>
</reference>
<proteinExistence type="inferred from homology"/>